<dbReference type="InterPro" id="IPR000182">
    <property type="entry name" value="GNAT_dom"/>
</dbReference>
<keyword evidence="3" id="KW-0808">Transferase</keyword>
<dbReference type="PROSITE" id="PS50011">
    <property type="entry name" value="PROTEIN_KINASE_DOM"/>
    <property type="match status" value="1"/>
</dbReference>
<dbReference type="InterPro" id="IPR051131">
    <property type="entry name" value="NEK_Ser/Thr_kinase_NIMA"/>
</dbReference>
<name>A0A8J4Q0K6_9MYCE</name>
<dbReference type="PANTHER" id="PTHR44899:SF3">
    <property type="entry name" value="SERINE_THREONINE-PROTEIN KINASE NEK1"/>
    <property type="match status" value="1"/>
</dbReference>
<dbReference type="Pfam" id="PF07714">
    <property type="entry name" value="PK_Tyr_Ser-Thr"/>
    <property type="match status" value="1"/>
</dbReference>
<keyword evidence="5" id="KW-0418">Kinase</keyword>
<dbReference type="SUPFAM" id="SSF56112">
    <property type="entry name" value="Protein kinase-like (PK-like)"/>
    <property type="match status" value="1"/>
</dbReference>
<dbReference type="GO" id="GO:0005524">
    <property type="term" value="F:ATP binding"/>
    <property type="evidence" value="ECO:0007669"/>
    <property type="project" value="UniProtKB-KW"/>
</dbReference>
<dbReference type="EMBL" id="AJWJ01000043">
    <property type="protein sequence ID" value="KAF2076955.1"/>
    <property type="molecule type" value="Genomic_DNA"/>
</dbReference>
<keyword evidence="13" id="KW-1185">Reference proteome</keyword>
<sequence length="670" mass="75516">MNFTNQADPLDGFTVVKDLRSGGEGKAILLKKNEVYYVCKERKFDSLAEATIGLNEAYSLASINHPNVVKLEGVSVFEREKQVILCIIMEYCPKGDLLDFLLEISLEKSLTDTDSISSKTSTTSSSNEDLIGSGSISPTPSIAISTPQHRPSTTPTSLSPTLSGQLLRPSSNSVSSLPPLSSSPSSSHMPPTHIKKSQSPSSSNLKGNKSQTQHQNSKKCVVKLTKDLTKAPFSEKKNKNGEYEIYEETIQSNEFNKTVKNTNDAYLIEQNQLIEWLLQLCYGVQALHKQHLIHRDLKSENIFISSNNSLKIGDFGLAYKTTGQSGNAKGVVGTYLYSAPEVLEGKAYDKSADIFSLGCIFYEMITLKNLYQNRVYIAQEMIDDTFCMMGFHMDFPQKFQKLCPIVLRMLDRNPNLRPSIENLIEQFEKMDSSVLREKILIPKKEGVKTFKGINKQLEKEQFPEAARLLAGAYIHDPRFNTIFPASEPASLGHLTSLFEWLLKIIGKNKAAIWGAFTFDNRMVSVMVWFNPDKLKKIKLSYFIIGGITFIGKFGLRKVRLVSALMKFIDEALLSGGGRKEKYWFLAYVATNEEYRNSGVGSQLLSHILSWADHSQFRCLTFSFSKAPIPFFERLCFNIIQEVTKNLPNSHLTHFWVLERQPKQVDDQLFE</sequence>
<evidence type="ECO:0000256" key="6">
    <source>
        <dbReference type="ARBA" id="ARBA00022840"/>
    </source>
</evidence>
<gene>
    <name evidence="12" type="ORF">CYY_001731</name>
</gene>
<keyword evidence="6" id="KW-0067">ATP-binding</keyword>
<reference evidence="12" key="1">
    <citation type="submission" date="2020-01" db="EMBL/GenBank/DDBJ databases">
        <title>Development of genomics and gene disruption for Polysphondylium violaceum indicates a role for the polyketide synthase stlB in stalk morphogenesis.</title>
        <authorList>
            <person name="Narita B."/>
            <person name="Kawabe Y."/>
            <person name="Kin K."/>
            <person name="Saito T."/>
            <person name="Gibbs R."/>
            <person name="Kuspa A."/>
            <person name="Muzny D."/>
            <person name="Queller D."/>
            <person name="Richards S."/>
            <person name="Strassman J."/>
            <person name="Sucgang R."/>
            <person name="Worley K."/>
            <person name="Schaap P."/>
        </authorList>
    </citation>
    <scope>NUCLEOTIDE SEQUENCE</scope>
    <source>
        <strain evidence="12">QSvi11</strain>
    </source>
</reference>
<evidence type="ECO:0000256" key="9">
    <source>
        <dbReference type="SAM" id="MobiDB-lite"/>
    </source>
</evidence>
<evidence type="ECO:0000256" key="5">
    <source>
        <dbReference type="ARBA" id="ARBA00022777"/>
    </source>
</evidence>
<dbReference type="EC" id="2.7.11.1" evidence="1"/>
<keyword evidence="2" id="KW-0723">Serine/threonine-protein kinase</keyword>
<dbReference type="Pfam" id="PF00583">
    <property type="entry name" value="Acetyltransf_1"/>
    <property type="match status" value="1"/>
</dbReference>
<feature type="compositionally biased region" description="Polar residues" evidence="9">
    <location>
        <begin position="197"/>
        <end position="215"/>
    </location>
</feature>
<evidence type="ECO:0000259" key="10">
    <source>
        <dbReference type="PROSITE" id="PS50011"/>
    </source>
</evidence>
<dbReference type="SMART" id="SM00220">
    <property type="entry name" value="S_TKc"/>
    <property type="match status" value="1"/>
</dbReference>
<dbReference type="SUPFAM" id="SSF55729">
    <property type="entry name" value="Acyl-CoA N-acyltransferases (Nat)"/>
    <property type="match status" value="1"/>
</dbReference>
<evidence type="ECO:0000256" key="8">
    <source>
        <dbReference type="ARBA" id="ARBA00048679"/>
    </source>
</evidence>
<dbReference type="InterPro" id="IPR016181">
    <property type="entry name" value="Acyl_CoA_acyltransferase"/>
</dbReference>
<dbReference type="PANTHER" id="PTHR44899">
    <property type="entry name" value="CAMK FAMILY PROTEIN KINASE"/>
    <property type="match status" value="1"/>
</dbReference>
<feature type="domain" description="Protein kinase" evidence="10">
    <location>
        <begin position="13"/>
        <end position="435"/>
    </location>
</feature>
<dbReference type="Proteomes" id="UP000695562">
    <property type="component" value="Unassembled WGS sequence"/>
</dbReference>
<evidence type="ECO:0000256" key="7">
    <source>
        <dbReference type="ARBA" id="ARBA00047899"/>
    </source>
</evidence>
<dbReference type="InterPro" id="IPR001245">
    <property type="entry name" value="Ser-Thr/Tyr_kinase_cat_dom"/>
</dbReference>
<dbReference type="GO" id="GO:0004674">
    <property type="term" value="F:protein serine/threonine kinase activity"/>
    <property type="evidence" value="ECO:0007669"/>
    <property type="project" value="UniProtKB-KW"/>
</dbReference>
<evidence type="ECO:0000313" key="13">
    <source>
        <dbReference type="Proteomes" id="UP000695562"/>
    </source>
</evidence>
<feature type="region of interest" description="Disordered" evidence="9">
    <location>
        <begin position="113"/>
        <end position="220"/>
    </location>
</feature>
<evidence type="ECO:0000313" key="12">
    <source>
        <dbReference type="EMBL" id="KAF2076955.1"/>
    </source>
</evidence>
<evidence type="ECO:0000256" key="3">
    <source>
        <dbReference type="ARBA" id="ARBA00022679"/>
    </source>
</evidence>
<dbReference type="GO" id="GO:0016747">
    <property type="term" value="F:acyltransferase activity, transferring groups other than amino-acyl groups"/>
    <property type="evidence" value="ECO:0007669"/>
    <property type="project" value="InterPro"/>
</dbReference>
<organism evidence="12 13">
    <name type="scientific">Polysphondylium violaceum</name>
    <dbReference type="NCBI Taxonomy" id="133409"/>
    <lineage>
        <taxon>Eukaryota</taxon>
        <taxon>Amoebozoa</taxon>
        <taxon>Evosea</taxon>
        <taxon>Eumycetozoa</taxon>
        <taxon>Dictyostelia</taxon>
        <taxon>Dictyosteliales</taxon>
        <taxon>Dictyosteliaceae</taxon>
        <taxon>Polysphondylium</taxon>
    </lineage>
</organism>
<comment type="catalytic activity">
    <reaction evidence="7">
        <text>L-threonyl-[protein] + ATP = O-phospho-L-threonyl-[protein] + ADP + H(+)</text>
        <dbReference type="Rhea" id="RHEA:46608"/>
        <dbReference type="Rhea" id="RHEA-COMP:11060"/>
        <dbReference type="Rhea" id="RHEA-COMP:11605"/>
        <dbReference type="ChEBI" id="CHEBI:15378"/>
        <dbReference type="ChEBI" id="CHEBI:30013"/>
        <dbReference type="ChEBI" id="CHEBI:30616"/>
        <dbReference type="ChEBI" id="CHEBI:61977"/>
        <dbReference type="ChEBI" id="CHEBI:456216"/>
        <dbReference type="EC" id="2.7.11.1"/>
    </reaction>
</comment>
<evidence type="ECO:0000259" key="11">
    <source>
        <dbReference type="PROSITE" id="PS51186"/>
    </source>
</evidence>
<comment type="caution">
    <text evidence="12">The sequence shown here is derived from an EMBL/GenBank/DDBJ whole genome shotgun (WGS) entry which is preliminary data.</text>
</comment>
<dbReference type="CDD" id="cd04301">
    <property type="entry name" value="NAT_SF"/>
    <property type="match status" value="1"/>
</dbReference>
<dbReference type="PROSITE" id="PS00108">
    <property type="entry name" value="PROTEIN_KINASE_ST"/>
    <property type="match status" value="1"/>
</dbReference>
<evidence type="ECO:0000256" key="2">
    <source>
        <dbReference type="ARBA" id="ARBA00022527"/>
    </source>
</evidence>
<evidence type="ECO:0000256" key="4">
    <source>
        <dbReference type="ARBA" id="ARBA00022741"/>
    </source>
</evidence>
<dbReference type="OrthoDB" id="4062651at2759"/>
<evidence type="ECO:0000256" key="1">
    <source>
        <dbReference type="ARBA" id="ARBA00012513"/>
    </source>
</evidence>
<proteinExistence type="predicted"/>
<dbReference type="InterPro" id="IPR011009">
    <property type="entry name" value="Kinase-like_dom_sf"/>
</dbReference>
<protein>
    <recommendedName>
        <fullName evidence="1">non-specific serine/threonine protein kinase</fullName>
        <ecNumber evidence="1">2.7.11.1</ecNumber>
    </recommendedName>
</protein>
<dbReference type="Gene3D" id="1.10.510.10">
    <property type="entry name" value="Transferase(Phosphotransferase) domain 1"/>
    <property type="match status" value="2"/>
</dbReference>
<dbReference type="InterPro" id="IPR008271">
    <property type="entry name" value="Ser/Thr_kinase_AS"/>
</dbReference>
<dbReference type="PROSITE" id="PS51186">
    <property type="entry name" value="GNAT"/>
    <property type="match status" value="1"/>
</dbReference>
<keyword evidence="4" id="KW-0547">Nucleotide-binding</keyword>
<accession>A0A8J4Q0K6</accession>
<dbReference type="Pfam" id="PF00069">
    <property type="entry name" value="Pkinase"/>
    <property type="match status" value="1"/>
</dbReference>
<feature type="compositionally biased region" description="Low complexity" evidence="9">
    <location>
        <begin position="113"/>
        <end position="187"/>
    </location>
</feature>
<feature type="domain" description="N-acetyltransferase" evidence="11">
    <location>
        <begin position="521"/>
        <end position="658"/>
    </location>
</feature>
<dbReference type="Gene3D" id="3.40.630.30">
    <property type="match status" value="1"/>
</dbReference>
<dbReference type="InterPro" id="IPR000719">
    <property type="entry name" value="Prot_kinase_dom"/>
</dbReference>
<dbReference type="AlphaFoldDB" id="A0A8J4Q0K6"/>
<comment type="catalytic activity">
    <reaction evidence="8">
        <text>L-seryl-[protein] + ATP = O-phospho-L-seryl-[protein] + ADP + H(+)</text>
        <dbReference type="Rhea" id="RHEA:17989"/>
        <dbReference type="Rhea" id="RHEA-COMP:9863"/>
        <dbReference type="Rhea" id="RHEA-COMP:11604"/>
        <dbReference type="ChEBI" id="CHEBI:15378"/>
        <dbReference type="ChEBI" id="CHEBI:29999"/>
        <dbReference type="ChEBI" id="CHEBI:30616"/>
        <dbReference type="ChEBI" id="CHEBI:83421"/>
        <dbReference type="ChEBI" id="CHEBI:456216"/>
        <dbReference type="EC" id="2.7.11.1"/>
    </reaction>
</comment>